<dbReference type="Pfam" id="PF19290">
    <property type="entry name" value="PmbA_TldD_2nd"/>
    <property type="match status" value="1"/>
</dbReference>
<evidence type="ECO:0000256" key="2">
    <source>
        <dbReference type="SAM" id="MobiDB-lite"/>
    </source>
</evidence>
<feature type="domain" description="Metalloprotease TldD/E central" evidence="5">
    <location>
        <begin position="119"/>
        <end position="223"/>
    </location>
</feature>
<comment type="similarity">
    <text evidence="1">Belongs to the peptidase U62 family.</text>
</comment>
<feature type="region of interest" description="Disordered" evidence="2">
    <location>
        <begin position="332"/>
        <end position="353"/>
    </location>
</feature>
<accession>A3VHE0</accession>
<evidence type="ECO:0000259" key="3">
    <source>
        <dbReference type="Pfam" id="PF01523"/>
    </source>
</evidence>
<dbReference type="EMBL" id="AAMT01000008">
    <property type="protein sequence ID" value="EAQ12695.1"/>
    <property type="molecule type" value="Genomic_DNA"/>
</dbReference>
<dbReference type="PANTHER" id="PTHR43421:SF1">
    <property type="entry name" value="METALLOPROTEASE PMBA"/>
    <property type="match status" value="1"/>
</dbReference>
<dbReference type="InterPro" id="IPR045570">
    <property type="entry name" value="Metalloprtase-TldD/E_cen_dom"/>
</dbReference>
<dbReference type="InterPro" id="IPR002510">
    <property type="entry name" value="Metalloprtase-TldD/E_N"/>
</dbReference>
<dbReference type="Pfam" id="PF01523">
    <property type="entry name" value="PmbA_TldD_1st"/>
    <property type="match status" value="1"/>
</dbReference>
<keyword evidence="7" id="KW-1185">Reference proteome</keyword>
<dbReference type="RefSeq" id="WP_008333193.1">
    <property type="nucleotide sequence ID" value="NZ_CH902578.1"/>
</dbReference>
<dbReference type="HOGENOM" id="CLU_026425_0_0_5"/>
<dbReference type="Gene3D" id="3.30.2290.10">
    <property type="entry name" value="PmbA/TldD superfamily"/>
    <property type="match status" value="1"/>
</dbReference>
<evidence type="ECO:0000259" key="4">
    <source>
        <dbReference type="Pfam" id="PF19289"/>
    </source>
</evidence>
<dbReference type="eggNOG" id="COG0312">
    <property type="taxonomic scope" value="Bacteria"/>
</dbReference>
<dbReference type="GO" id="GO:0006508">
    <property type="term" value="P:proteolysis"/>
    <property type="evidence" value="ECO:0007669"/>
    <property type="project" value="InterPro"/>
</dbReference>
<reference evidence="6 7" key="1">
    <citation type="journal article" date="2010" name="J. Bacteriol.">
        <title>Genome sequences of Pelagibaca bermudensis HTCC2601T and Maritimibacter alkaliphilus HTCC2654T, the type strains of two marine Roseobacter genera.</title>
        <authorList>
            <person name="Thrash J.C."/>
            <person name="Cho J.C."/>
            <person name="Ferriera S."/>
            <person name="Johnson J."/>
            <person name="Vergin K.L."/>
            <person name="Giovannoni S.J."/>
        </authorList>
    </citation>
    <scope>NUCLEOTIDE SEQUENCE [LARGE SCALE GENOMIC DNA]</scope>
    <source>
        <strain evidence="6 7">HTCC2654</strain>
    </source>
</reference>
<evidence type="ECO:0000313" key="7">
    <source>
        <dbReference type="Proteomes" id="UP000002931"/>
    </source>
</evidence>
<comment type="caution">
    <text evidence="6">The sequence shown here is derived from an EMBL/GenBank/DDBJ whole genome shotgun (WGS) entry which is preliminary data.</text>
</comment>
<dbReference type="GO" id="GO:0005829">
    <property type="term" value="C:cytosol"/>
    <property type="evidence" value="ECO:0007669"/>
    <property type="project" value="TreeGrafter"/>
</dbReference>
<dbReference type="Proteomes" id="UP000002931">
    <property type="component" value="Unassembled WGS sequence"/>
</dbReference>
<dbReference type="InterPro" id="IPR035068">
    <property type="entry name" value="TldD/PmbA_N"/>
</dbReference>
<dbReference type="InterPro" id="IPR036059">
    <property type="entry name" value="TldD/PmbA_sf"/>
</dbReference>
<dbReference type="STRING" id="314271.RB2654_15455"/>
<proteinExistence type="inferred from homology"/>
<gene>
    <name evidence="6" type="ORF">RB2654_15455</name>
</gene>
<protein>
    <submittedName>
        <fullName evidence="6">Putative PmbA/TldD protein</fullName>
    </submittedName>
</protein>
<sequence>MKAKLDSLTQQLLDAARKAGADNADALAVAGTSLSIDVLKGALEHAERSEGVDIGLRVMVGHRQANVSASDTSADTIEEMAQRAVAMAREAPEDPTIGLADPSQYARDWDLAALELADPSDEPAPDALEEDARTAEQAALGVEGVSQVQATSAGYGRTDIFLATSNGFAGGYGRTTRAVSLAAISGTGAEMEREFNGESRIFQTDLPSAEEIGRIAGERAAARKGAKQPPTGTYPVLFDERVSASIIGHLLGAINGASIVRGSSFLRDRMGQQVLPAHLSIIEDPLRVRANGSRPFDGEGLPTGRRALVENGVLNGWVLDLATARKLGLESTANAGRGTGAPPSPGVSNMYLTPGDKTHADLMSDMGTGLLVTGLIGSTVNPNTGDYSRGASGFWVENGEIAYPVNECTIANNLIDMLLRIIPANDAEPHKSRQVPSLLIEGMTLAGS</sequence>
<dbReference type="Pfam" id="PF19289">
    <property type="entry name" value="PmbA_TldD_3rd"/>
    <property type="match status" value="1"/>
</dbReference>
<dbReference type="InterPro" id="IPR047657">
    <property type="entry name" value="PmbA"/>
</dbReference>
<evidence type="ECO:0000313" key="6">
    <source>
        <dbReference type="EMBL" id="EAQ12695.1"/>
    </source>
</evidence>
<dbReference type="GO" id="GO:0008237">
    <property type="term" value="F:metallopeptidase activity"/>
    <property type="evidence" value="ECO:0007669"/>
    <property type="project" value="InterPro"/>
</dbReference>
<dbReference type="SUPFAM" id="SSF111283">
    <property type="entry name" value="Putative modulator of DNA gyrase, PmbA/TldD"/>
    <property type="match status" value="1"/>
</dbReference>
<evidence type="ECO:0000256" key="1">
    <source>
        <dbReference type="ARBA" id="ARBA00005836"/>
    </source>
</evidence>
<dbReference type="OrthoDB" id="9803618at2"/>
<name>A3VHE0_9RHOB</name>
<organism evidence="6 7">
    <name type="scientific">Maritimibacter alkaliphilus HTCC2654</name>
    <dbReference type="NCBI Taxonomy" id="314271"/>
    <lineage>
        <taxon>Bacteria</taxon>
        <taxon>Pseudomonadati</taxon>
        <taxon>Pseudomonadota</taxon>
        <taxon>Alphaproteobacteria</taxon>
        <taxon>Rhodobacterales</taxon>
        <taxon>Roseobacteraceae</taxon>
        <taxon>Maritimibacter</taxon>
    </lineage>
</organism>
<feature type="domain" description="Metalloprotease TldD/E N-terminal" evidence="3">
    <location>
        <begin position="24"/>
        <end position="88"/>
    </location>
</feature>
<dbReference type="PANTHER" id="PTHR43421">
    <property type="entry name" value="METALLOPROTEASE PMBA"/>
    <property type="match status" value="1"/>
</dbReference>
<dbReference type="InterPro" id="IPR045569">
    <property type="entry name" value="Metalloprtase-TldD/E_C"/>
</dbReference>
<dbReference type="AlphaFoldDB" id="A3VHE0"/>
<feature type="domain" description="Metalloprotease TldD/E C-terminal" evidence="4">
    <location>
        <begin position="231"/>
        <end position="447"/>
    </location>
</feature>
<evidence type="ECO:0000259" key="5">
    <source>
        <dbReference type="Pfam" id="PF19290"/>
    </source>
</evidence>